<dbReference type="RefSeq" id="WP_197992522.1">
    <property type="nucleotide sequence ID" value="NZ_JACYXC010000002.1"/>
</dbReference>
<proteinExistence type="predicted"/>
<evidence type="ECO:0000256" key="1">
    <source>
        <dbReference type="SAM" id="MobiDB-lite"/>
    </source>
</evidence>
<reference evidence="2 3" key="1">
    <citation type="submission" date="2020-09" db="EMBL/GenBank/DDBJ databases">
        <title>Biosynthesis of the nuclear factor of activated T cells inhibitor NFAT-133 and its congeners in Streptomyces pactum.</title>
        <authorList>
            <person name="Zhou W."/>
            <person name="Posri P."/>
            <person name="Abugrain M.E."/>
            <person name="Weisberg A.J."/>
            <person name="Chang J.H."/>
            <person name="Mahmud T."/>
        </authorList>
    </citation>
    <scope>NUCLEOTIDE SEQUENCE [LARGE SCALE GENOMIC DNA]</scope>
    <source>
        <strain evidence="2 3">ATCC 27456</strain>
    </source>
</reference>
<keyword evidence="3" id="KW-1185">Reference proteome</keyword>
<feature type="region of interest" description="Disordered" evidence="1">
    <location>
        <begin position="217"/>
        <end position="256"/>
    </location>
</feature>
<protein>
    <submittedName>
        <fullName evidence="2">Uncharacterized protein</fullName>
    </submittedName>
</protein>
<feature type="compositionally biased region" description="Basic residues" evidence="1">
    <location>
        <begin position="247"/>
        <end position="256"/>
    </location>
</feature>
<evidence type="ECO:0000313" key="2">
    <source>
        <dbReference type="EMBL" id="MBH5338745.1"/>
    </source>
</evidence>
<name>A0ABS0NU49_9ACTN</name>
<evidence type="ECO:0000313" key="3">
    <source>
        <dbReference type="Proteomes" id="UP000807371"/>
    </source>
</evidence>
<gene>
    <name evidence="2" type="ORF">IHE55_29795</name>
</gene>
<dbReference type="EMBL" id="JACYXC010000002">
    <property type="protein sequence ID" value="MBH5338745.1"/>
    <property type="molecule type" value="Genomic_DNA"/>
</dbReference>
<comment type="caution">
    <text evidence="2">The sequence shown here is derived from an EMBL/GenBank/DDBJ whole genome shotgun (WGS) entry which is preliminary data.</text>
</comment>
<sequence>MATRVIGFRLGNGERQVTALVTEGGVLHRARGAYGRKAKVYRPKVPHGENPVHAQVSHLRSLYADSRRAAFTEVLIPPVTVCLDHTEPPLHARPYGENAPAPDPGLLAAFADAAPGTPRPLEEAIRAFYLALGLPAKPPPAATAPRPRPGTGVASAPSRATALLSDLANGRTVRSYGRVGYQVTGRAVRLYAGPVGEELEYRDVVDLQAALTAWLHLNPPPRPTGGPGSVEPRSARGTGTGRASAPAHRRPVSPPG</sequence>
<accession>A0ABS0NU49</accession>
<organism evidence="2 3">
    <name type="scientific">Streptomyces pactum</name>
    <dbReference type="NCBI Taxonomy" id="68249"/>
    <lineage>
        <taxon>Bacteria</taxon>
        <taxon>Bacillati</taxon>
        <taxon>Actinomycetota</taxon>
        <taxon>Actinomycetes</taxon>
        <taxon>Kitasatosporales</taxon>
        <taxon>Streptomycetaceae</taxon>
        <taxon>Streptomyces</taxon>
    </lineage>
</organism>
<dbReference type="Proteomes" id="UP000807371">
    <property type="component" value="Unassembled WGS sequence"/>
</dbReference>